<feature type="domain" description="TRAPPC10/Trs130 N-terminal" evidence="6">
    <location>
        <begin position="293"/>
        <end position="476"/>
    </location>
</feature>
<feature type="domain" description="DUF7077" evidence="7">
    <location>
        <begin position="1055"/>
        <end position="1175"/>
    </location>
</feature>
<comment type="subcellular location">
    <subcellularLocation>
        <location evidence="1">Golgi apparatus</location>
    </subcellularLocation>
</comment>
<dbReference type="Proteomes" id="UP000016924">
    <property type="component" value="Unassembled WGS sequence"/>
</dbReference>
<dbReference type="HOGENOM" id="CLU_001428_1_1_1"/>
<dbReference type="STRING" id="1168221.R7YID7"/>
<evidence type="ECO:0000256" key="3">
    <source>
        <dbReference type="ARBA" id="ARBA00023034"/>
    </source>
</evidence>
<feature type="region of interest" description="Disordered" evidence="4">
    <location>
        <begin position="610"/>
        <end position="636"/>
    </location>
</feature>
<dbReference type="GO" id="GO:0034498">
    <property type="term" value="P:early endosome to Golgi transport"/>
    <property type="evidence" value="ECO:0007669"/>
    <property type="project" value="TreeGrafter"/>
</dbReference>
<dbReference type="Pfam" id="PF12584">
    <property type="entry name" value="TRAPPC10"/>
    <property type="match status" value="1"/>
</dbReference>
<feature type="domain" description="TRAPPC10/Trs130 C-terminal" evidence="5">
    <location>
        <begin position="1395"/>
        <end position="1560"/>
    </location>
</feature>
<dbReference type="OMA" id="YEIHANP"/>
<dbReference type="EMBL" id="JH767556">
    <property type="protein sequence ID" value="EON61638.1"/>
    <property type="molecule type" value="Genomic_DNA"/>
</dbReference>
<evidence type="ECO:0000256" key="2">
    <source>
        <dbReference type="ARBA" id="ARBA00022448"/>
    </source>
</evidence>
<dbReference type="InterPro" id="IPR056913">
    <property type="entry name" value="TRAPPC10/Trs130_N"/>
</dbReference>
<feature type="compositionally biased region" description="Low complexity" evidence="4">
    <location>
        <begin position="218"/>
        <end position="231"/>
    </location>
</feature>
<protein>
    <recommendedName>
        <fullName evidence="10">TMEM1 family protein</fullName>
    </recommendedName>
</protein>
<feature type="region of interest" description="Disordered" evidence="4">
    <location>
        <begin position="405"/>
        <end position="437"/>
    </location>
</feature>
<evidence type="ECO:0008006" key="10">
    <source>
        <dbReference type="Google" id="ProtNLM"/>
    </source>
</evidence>
<dbReference type="GeneID" id="19898165"/>
<evidence type="ECO:0000259" key="5">
    <source>
        <dbReference type="Pfam" id="PF12584"/>
    </source>
</evidence>
<dbReference type="Pfam" id="PF23036">
    <property type="entry name" value="TRAPPC10_1st"/>
    <property type="match status" value="2"/>
</dbReference>
<keyword evidence="2" id="KW-0813">Transport</keyword>
<dbReference type="InterPro" id="IPR022233">
    <property type="entry name" value="TRAPPC10/Trs130_C"/>
</dbReference>
<evidence type="ECO:0000313" key="8">
    <source>
        <dbReference type="EMBL" id="EON61638.1"/>
    </source>
</evidence>
<feature type="region of interest" description="Disordered" evidence="4">
    <location>
        <begin position="214"/>
        <end position="241"/>
    </location>
</feature>
<dbReference type="PANTHER" id="PTHR13251:SF3">
    <property type="entry name" value="TRAFFICKING PROTEIN PARTICLE COMPLEX SUBUNIT 10"/>
    <property type="match status" value="1"/>
</dbReference>
<evidence type="ECO:0000256" key="4">
    <source>
        <dbReference type="SAM" id="MobiDB-lite"/>
    </source>
</evidence>
<dbReference type="InterPro" id="IPR045126">
    <property type="entry name" value="TRAPPC10/Trs130"/>
</dbReference>
<name>R7YID7_CONA1</name>
<dbReference type="InterPro" id="IPR055505">
    <property type="entry name" value="DUF7077"/>
</dbReference>
<gene>
    <name evidence="8" type="ORF">W97_00854</name>
</gene>
<dbReference type="GO" id="GO:0005829">
    <property type="term" value="C:cytosol"/>
    <property type="evidence" value="ECO:0007669"/>
    <property type="project" value="GOC"/>
</dbReference>
<evidence type="ECO:0000313" key="9">
    <source>
        <dbReference type="Proteomes" id="UP000016924"/>
    </source>
</evidence>
<feature type="region of interest" description="Disordered" evidence="4">
    <location>
        <begin position="1"/>
        <end position="35"/>
    </location>
</feature>
<feature type="region of interest" description="Disordered" evidence="4">
    <location>
        <begin position="109"/>
        <end position="141"/>
    </location>
</feature>
<dbReference type="GO" id="GO:1990071">
    <property type="term" value="C:TRAPPII protein complex"/>
    <property type="evidence" value="ECO:0007669"/>
    <property type="project" value="InterPro"/>
</dbReference>
<dbReference type="Pfam" id="PF24965">
    <property type="entry name" value="TRS130_4HB"/>
    <property type="match status" value="1"/>
</dbReference>
<keyword evidence="3" id="KW-0333">Golgi apparatus</keyword>
<dbReference type="OrthoDB" id="10256906at2759"/>
<dbReference type="eggNOG" id="KOG1931">
    <property type="taxonomic scope" value="Eukaryota"/>
</dbReference>
<accession>R7YID7</accession>
<dbReference type="Pfam" id="PF23274">
    <property type="entry name" value="DUF7077"/>
    <property type="match status" value="1"/>
</dbReference>
<keyword evidence="9" id="KW-1185">Reference proteome</keyword>
<evidence type="ECO:0000259" key="6">
    <source>
        <dbReference type="Pfam" id="PF23036"/>
    </source>
</evidence>
<feature type="domain" description="TRAPPC10/Trs130 N-terminal" evidence="6">
    <location>
        <begin position="136"/>
        <end position="266"/>
    </location>
</feature>
<evidence type="ECO:0000256" key="1">
    <source>
        <dbReference type="ARBA" id="ARBA00004555"/>
    </source>
</evidence>
<proteinExistence type="predicted"/>
<dbReference type="GO" id="GO:0006891">
    <property type="term" value="P:intra-Golgi vesicle-mediated transport"/>
    <property type="evidence" value="ECO:0007669"/>
    <property type="project" value="TreeGrafter"/>
</dbReference>
<sequence length="1593" mass="176289">MPVAGNAAEQSADPGNVESRAERPVMDGSSSSKVTVEYHDPSNLFPLLEPQLTAKLPLRNLHWKSPTRPLRSIESLHVQFVPTRDAENDNKRFSAAELQAVLNVRDALQGQPPPVQGQSSTAARTVSDGSKAPVKERRHQIPGLRQTPYLKIYILRCDDSETYKASSRKAIREWLKEHTPPSQNTSSSSNQENHDAFEWLILHVVLPDTGAAVQPRWSGSSSTPSLAPSEKSGSRWPGRGSSTILEKIRADFNVSSKSAPDRVAQIRLEKNVVPPSLLPQGPSAPGTPYSESPQEQANAWHDLLAKFKTLILMSFDLRVSQYEEDIREKDSQRALPGWNFCTFFVLKEGLARGFESVGLVEDALVGYDELSIGLDTVVREQAAGGSPDYGGAFLTYTEDLQRQALAADEEAQESSSAPSHGRSRSAPTMSYTEDKPISSKRKDYRDLVLSSNISVFDFKCYIFSRQMALLLRLANAHSSRTELMAKPPTLSIPNNGQFATDGTLARQISGQGAEDSEDLASLAEICQRALSFITSVARIMREDLEIGLTPKLPIIPHQLIDHVVSSWEYSVAEQVLDETATPSLPLIVSGPDCTNASSLSTLQHYAQEPRSMIPSSRTTAPYHRKRDPTTDLPYSRTPASGQVIYEHGRFHENQSAYAAGAQPPPVTGLKELAAYRAELYLLQRRILERVGKGFGWSVGWAAVNALLPITELTFSEVSLDEAEPPAAREVETEFKPGGEMQRTQGLSSSNLAAAASSVDEFRSLYERLSDYALRLYIVARRPKSGESILGDLAALKFQIGDYAGAATHFSHMVPSYSERRWNLVDTIMLKMHAECLKKLNRKDEYCRAMLDLLAKSAARGRSDVFPRMQSMHTQSSQQMPATKCIGWLDDESIDTTGFLSELVAYSEQLPYSVTAPMTDYFEDLIIEPYIRHFADIDGFELRVRFRHLLEDDLDIQRLRVRLVGMSSAQNEEIWLETEGHVLVSRGPVKAWVKTNVTTDGSYMVDKLVFECNKINFVHEPFAKAETVTPLGLYTAVPASPIRSAKKSRILCFPSPQAFAVEMTWTRDIRIHKTRSIELELSSGWNDIQKAELRLRSGTAGLRLRSSEVAITAGDLDIQDTSRPGVIEFSGLGRGQSAVLQIPYDVEENPRELAIRLEATYYTEKGTFEYFAPFTVSVDLPLDVNVHDVFKETALFSTFNIKVANNIPIELLSVLLRGPESLSVWPPPCNLTPMVVFPKQPALIMYKITKNTASAISNAQINVTDALPLELEVAYRCIDEVVRHQAKAHFAAAVNDSGFKSLGRLLIKHFVTQLRRQLGPVVCERIALLGTICIRSYEDTLWADVLESLPSATRPGLEQWLQEWHETNTSMPLKPREDKDDLERSATRRVVVTATLPKAHVVHTVRLHLLNQDQTSSRTPPIVAVGEPLMAMLYVKHTRQWNSPSAIKTAGGLADASDPIDFTYSIDAQPDTWLIGGQRRAHFSARENEPKGFPVMLIPLRPGNLLLPSVEIRPRSAQQRGGSEAEAWDRPLSAGKRADAGAAAMVCETDYESHAQSVLVVPNMKTTTVGIESAGSPAGGPVLLEVEQTSRGVS</sequence>
<organism evidence="8 9">
    <name type="scientific">Coniosporium apollinis (strain CBS 100218)</name>
    <name type="common">Rock-inhabiting black yeast</name>
    <dbReference type="NCBI Taxonomy" id="1168221"/>
    <lineage>
        <taxon>Eukaryota</taxon>
        <taxon>Fungi</taxon>
        <taxon>Dikarya</taxon>
        <taxon>Ascomycota</taxon>
        <taxon>Pezizomycotina</taxon>
        <taxon>Dothideomycetes</taxon>
        <taxon>Dothideomycetes incertae sedis</taxon>
        <taxon>Coniosporium</taxon>
    </lineage>
</organism>
<evidence type="ECO:0000259" key="7">
    <source>
        <dbReference type="Pfam" id="PF23274"/>
    </source>
</evidence>
<dbReference type="PANTHER" id="PTHR13251">
    <property type="entry name" value="EPILEPSY HOLOPROSENCEPHALY CANDIDATE 1/TMEM1"/>
    <property type="match status" value="1"/>
</dbReference>
<feature type="region of interest" description="Disordered" evidence="4">
    <location>
        <begin position="274"/>
        <end position="293"/>
    </location>
</feature>
<feature type="compositionally biased region" description="Polar residues" evidence="4">
    <location>
        <begin position="119"/>
        <end position="128"/>
    </location>
</feature>
<reference evidence="9" key="1">
    <citation type="submission" date="2012-06" db="EMBL/GenBank/DDBJ databases">
        <title>The genome sequence of Coniosporium apollinis CBS 100218.</title>
        <authorList>
            <consortium name="The Broad Institute Genome Sequencing Platform"/>
            <person name="Cuomo C."/>
            <person name="Gorbushina A."/>
            <person name="Noack S."/>
            <person name="Walker B."/>
            <person name="Young S.K."/>
            <person name="Zeng Q."/>
            <person name="Gargeya S."/>
            <person name="Fitzgerald M."/>
            <person name="Haas B."/>
            <person name="Abouelleil A."/>
            <person name="Alvarado L."/>
            <person name="Arachchi H.M."/>
            <person name="Berlin A.M."/>
            <person name="Chapman S.B."/>
            <person name="Goldberg J."/>
            <person name="Griggs A."/>
            <person name="Gujja S."/>
            <person name="Hansen M."/>
            <person name="Howarth C."/>
            <person name="Imamovic A."/>
            <person name="Larimer J."/>
            <person name="McCowan C."/>
            <person name="Montmayeur A."/>
            <person name="Murphy C."/>
            <person name="Neiman D."/>
            <person name="Pearson M."/>
            <person name="Priest M."/>
            <person name="Roberts A."/>
            <person name="Saif S."/>
            <person name="Shea T."/>
            <person name="Sisk P."/>
            <person name="Sykes S."/>
            <person name="Wortman J."/>
            <person name="Nusbaum C."/>
            <person name="Birren B."/>
        </authorList>
    </citation>
    <scope>NUCLEOTIDE SEQUENCE [LARGE SCALE GENOMIC DNA]</scope>
    <source>
        <strain evidence="9">CBS 100218</strain>
    </source>
</reference>
<dbReference type="RefSeq" id="XP_007776955.1">
    <property type="nucleotide sequence ID" value="XM_007778765.1"/>
</dbReference>
<feature type="compositionally biased region" description="Low complexity" evidence="4">
    <location>
        <begin position="413"/>
        <end position="427"/>
    </location>
</feature>